<feature type="transmembrane region" description="Helical" evidence="7">
    <location>
        <begin position="508"/>
        <end position="530"/>
    </location>
</feature>
<evidence type="ECO:0000256" key="4">
    <source>
        <dbReference type="ARBA" id="ARBA00022989"/>
    </source>
</evidence>
<keyword evidence="8" id="KW-1185">Reference proteome</keyword>
<evidence type="ECO:0000256" key="2">
    <source>
        <dbReference type="ARBA" id="ARBA00022448"/>
    </source>
</evidence>
<dbReference type="InterPro" id="IPR000175">
    <property type="entry name" value="Na/ntran_symport"/>
</dbReference>
<evidence type="ECO:0000313" key="8">
    <source>
        <dbReference type="Proteomes" id="UP001652625"/>
    </source>
</evidence>
<evidence type="ECO:0000256" key="7">
    <source>
        <dbReference type="SAM" id="Phobius"/>
    </source>
</evidence>
<dbReference type="PROSITE" id="PS00610">
    <property type="entry name" value="NA_NEUROTRAN_SYMP_1"/>
    <property type="match status" value="1"/>
</dbReference>
<reference evidence="9" key="1">
    <citation type="submission" date="2025-08" db="UniProtKB">
        <authorList>
            <consortium name="RefSeq"/>
        </authorList>
    </citation>
    <scope>IDENTIFICATION</scope>
</reference>
<evidence type="ECO:0000256" key="6">
    <source>
        <dbReference type="RuleBase" id="RU003732"/>
    </source>
</evidence>
<feature type="transmembrane region" description="Helical" evidence="7">
    <location>
        <begin position="83"/>
        <end position="104"/>
    </location>
</feature>
<name>A0ABM4DN49_HYDVU</name>
<dbReference type="InterPro" id="IPR037272">
    <property type="entry name" value="SNS_sf"/>
</dbReference>
<protein>
    <recommendedName>
        <fullName evidence="6">Transporter</fullName>
    </recommendedName>
</protein>
<dbReference type="PANTHER" id="PTHR11616:SF182">
    <property type="entry name" value="TRANSPORTER"/>
    <property type="match status" value="1"/>
</dbReference>
<feature type="transmembrane region" description="Helical" evidence="7">
    <location>
        <begin position="256"/>
        <end position="276"/>
    </location>
</feature>
<organism evidence="8 9">
    <name type="scientific">Hydra vulgaris</name>
    <name type="common">Hydra</name>
    <name type="synonym">Hydra attenuata</name>
    <dbReference type="NCBI Taxonomy" id="6087"/>
    <lineage>
        <taxon>Eukaryota</taxon>
        <taxon>Metazoa</taxon>
        <taxon>Cnidaria</taxon>
        <taxon>Hydrozoa</taxon>
        <taxon>Hydroidolina</taxon>
        <taxon>Anthoathecata</taxon>
        <taxon>Aplanulata</taxon>
        <taxon>Hydridae</taxon>
        <taxon>Hydra</taxon>
    </lineage>
</organism>
<keyword evidence="3 6" id="KW-0812">Transmembrane</keyword>
<dbReference type="Pfam" id="PF00209">
    <property type="entry name" value="SNF"/>
    <property type="match status" value="1"/>
</dbReference>
<feature type="transmembrane region" description="Helical" evidence="7">
    <location>
        <begin position="467"/>
        <end position="488"/>
    </location>
</feature>
<comment type="subcellular location">
    <subcellularLocation>
        <location evidence="1">Membrane</location>
        <topology evidence="1">Multi-pass membrane protein</topology>
    </subcellularLocation>
</comment>
<dbReference type="Proteomes" id="UP001652625">
    <property type="component" value="Chromosome 15"/>
</dbReference>
<gene>
    <name evidence="9" type="primary">LOC136072019</name>
</gene>
<accession>A0ABM4DN49</accession>
<keyword evidence="2 6" id="KW-0813">Transport</keyword>
<feature type="transmembrane region" description="Helical" evidence="7">
    <location>
        <begin position="305"/>
        <end position="326"/>
    </location>
</feature>
<keyword evidence="5 7" id="KW-0472">Membrane</keyword>
<keyword evidence="4 7" id="KW-1133">Transmembrane helix</keyword>
<feature type="transmembrane region" description="Helical" evidence="7">
    <location>
        <begin position="124"/>
        <end position="153"/>
    </location>
</feature>
<feature type="transmembrane region" description="Helical" evidence="7">
    <location>
        <begin position="574"/>
        <end position="596"/>
    </location>
</feature>
<dbReference type="SUPFAM" id="SSF161070">
    <property type="entry name" value="SNF-like"/>
    <property type="match status" value="1"/>
</dbReference>
<feature type="transmembrane region" description="Helical" evidence="7">
    <location>
        <begin position="227"/>
        <end position="247"/>
    </location>
</feature>
<sequence length="647" mass="72981">MKVHPSATSSYLCYEAENGEFKESKTDISTSKSETELIATAESRDAWGNKVEFILASISLAVGLGSIWRFPYLCQKNGGGAFLIPYFVMMIIEGFPLFFIEFAIGQRFRRGAIGCWSKIHPALLGIGISSLIISFLLCIYYIVVIGWSFYYMFVSFTKTLPWRKEDCPDYGAFKNLTDICKQQNSTSKACNETRNFPQCCIHDPQLYYFFIKFLDVSPGIEDLGDGIQWKNLGCLALSWVIVFICIAKGVKSSGKAVYFTATFPYVILLVLFIVGVRLKGATNGLKALFYPDFKRLLDPEIWMDAATQMFFNLSLGFGALVSFASYNPIRSNCIKDAYIVVLVNFFTAIFSAMVVFCILGYREAHLGKSADTIGSGPGLAFITFCDVFLELPFPQAWAAFFFFMLILLGIGSEFGTLEGAIAPFYDMKWVSIRKEIFTGIVILVLLGCGLGLVSSSGYYAFQLFDDYCVSLGLLFITFFQTVAVSWVYGNDRFADDLEFMTGSRPNIFWMVCWKYISPLAILVIFFTNFYKLATTTATYKAYVGCPQQLTDYSPHSKGVEGSLADIEYPWWGKIFIFIMIFSTMAPILISIAVGFYKNPKQMMQGISKKLRNIYEYHPDPRRVDVTRQKTKSKIQMEILADIETDNI</sequence>
<feature type="transmembrane region" description="Helical" evidence="7">
    <location>
        <begin position="338"/>
        <end position="361"/>
    </location>
</feature>
<dbReference type="PROSITE" id="PS50267">
    <property type="entry name" value="NA_NEUROTRAN_SYMP_3"/>
    <property type="match status" value="1"/>
</dbReference>
<dbReference type="RefSeq" id="XP_065675971.1">
    <property type="nucleotide sequence ID" value="XM_065819899.1"/>
</dbReference>
<evidence type="ECO:0000313" key="9">
    <source>
        <dbReference type="RefSeq" id="XP_065675971.1"/>
    </source>
</evidence>
<feature type="transmembrane region" description="Helical" evidence="7">
    <location>
        <begin position="53"/>
        <end position="71"/>
    </location>
</feature>
<evidence type="ECO:0000256" key="3">
    <source>
        <dbReference type="ARBA" id="ARBA00022692"/>
    </source>
</evidence>
<comment type="similarity">
    <text evidence="6">Belongs to the sodium:neurotransmitter symporter (SNF) (TC 2.A.22) family.</text>
</comment>
<dbReference type="PRINTS" id="PR00176">
    <property type="entry name" value="NANEUSMPORT"/>
</dbReference>
<proteinExistence type="inferred from homology"/>
<evidence type="ECO:0000256" key="5">
    <source>
        <dbReference type="ARBA" id="ARBA00023136"/>
    </source>
</evidence>
<feature type="transmembrane region" description="Helical" evidence="7">
    <location>
        <begin position="396"/>
        <end position="415"/>
    </location>
</feature>
<feature type="transmembrane region" description="Helical" evidence="7">
    <location>
        <begin position="436"/>
        <end position="461"/>
    </location>
</feature>
<evidence type="ECO:0000256" key="1">
    <source>
        <dbReference type="ARBA" id="ARBA00004141"/>
    </source>
</evidence>
<dbReference type="PANTHER" id="PTHR11616">
    <property type="entry name" value="SODIUM/CHLORIDE DEPENDENT TRANSPORTER"/>
    <property type="match status" value="1"/>
</dbReference>
<dbReference type="GeneID" id="136072019"/>
<keyword evidence="6" id="KW-0769">Symport</keyword>